<evidence type="ECO:0008006" key="5">
    <source>
        <dbReference type="Google" id="ProtNLM"/>
    </source>
</evidence>
<gene>
    <name evidence="4" type="ORF">Sradi_7181000</name>
</gene>
<reference evidence="4" key="1">
    <citation type="submission" date="2020-06" db="EMBL/GenBank/DDBJ databases">
        <authorList>
            <person name="Li T."/>
            <person name="Hu X."/>
            <person name="Zhang T."/>
            <person name="Song X."/>
            <person name="Zhang H."/>
            <person name="Dai N."/>
            <person name="Sheng W."/>
            <person name="Hou X."/>
            <person name="Wei L."/>
        </authorList>
    </citation>
    <scope>NUCLEOTIDE SEQUENCE</scope>
    <source>
        <strain evidence="4">G02</strain>
        <tissue evidence="4">Leaf</tissue>
    </source>
</reference>
<evidence type="ECO:0000259" key="2">
    <source>
        <dbReference type="Pfam" id="PF14111"/>
    </source>
</evidence>
<feature type="domain" description="DUF4283" evidence="2">
    <location>
        <begin position="45"/>
        <end position="122"/>
    </location>
</feature>
<protein>
    <recommendedName>
        <fullName evidence="5">DUF4283 domain-containing protein</fullName>
    </recommendedName>
</protein>
<dbReference type="Pfam" id="PF15288">
    <property type="entry name" value="zf-CCHC_6"/>
    <property type="match status" value="1"/>
</dbReference>
<evidence type="ECO:0000259" key="3">
    <source>
        <dbReference type="Pfam" id="PF15288"/>
    </source>
</evidence>
<dbReference type="InterPro" id="IPR025558">
    <property type="entry name" value="DUF4283"/>
</dbReference>
<comment type="caution">
    <text evidence="4">The sequence shown here is derived from an EMBL/GenBank/DDBJ whole genome shotgun (WGS) entry which is preliminary data.</text>
</comment>
<organism evidence="4">
    <name type="scientific">Sesamum radiatum</name>
    <name type="common">Black benniseed</name>
    <dbReference type="NCBI Taxonomy" id="300843"/>
    <lineage>
        <taxon>Eukaryota</taxon>
        <taxon>Viridiplantae</taxon>
        <taxon>Streptophyta</taxon>
        <taxon>Embryophyta</taxon>
        <taxon>Tracheophyta</taxon>
        <taxon>Spermatophyta</taxon>
        <taxon>Magnoliopsida</taxon>
        <taxon>eudicotyledons</taxon>
        <taxon>Gunneridae</taxon>
        <taxon>Pentapetalae</taxon>
        <taxon>asterids</taxon>
        <taxon>lamiids</taxon>
        <taxon>Lamiales</taxon>
        <taxon>Pedaliaceae</taxon>
        <taxon>Sesamum</taxon>
    </lineage>
</organism>
<feature type="compositionally biased region" description="Polar residues" evidence="1">
    <location>
        <begin position="348"/>
        <end position="360"/>
    </location>
</feature>
<dbReference type="AlphaFoldDB" id="A0AAW2ITL5"/>
<dbReference type="InterPro" id="IPR041670">
    <property type="entry name" value="Znf-CCHC_6"/>
</dbReference>
<sequence>MENSDNIAEAFLKSSRKTLRYIPPITQLDEIIIKPTPEMVSQGSRWQSTAVGYFLGRRPYFPQLEAFARANWKGLQQVSATANGFYFFKFRTLAFMEEVIEEGPWLFQGQPVVLQAWEQGMSLRRQKHMQIPVWIRIRHLPMEYWTEEGLSAVASGIGIPLYTDRITQNCLRLDYARVCVMLSYHSKLPKHLVVLSPVLKEGNEIPIKVDIEYEWLPMRCKQCCSLGHSATTCPDTRMKKTTAPVAVFVQKRQSNSVRQSAEVAATDAHVGEEVDPSQLDFSSGQVGGNVAAAPATQLAIIPSSTTPGSFPDRQSKGKEIMVYNSFQVLGTEGGEFGEDRPQMEESHSTGPMSNPTKPPP</sequence>
<proteinExistence type="predicted"/>
<feature type="region of interest" description="Disordered" evidence="1">
    <location>
        <begin position="331"/>
        <end position="360"/>
    </location>
</feature>
<dbReference type="PANTHER" id="PTHR31286">
    <property type="entry name" value="GLYCINE-RICH CELL WALL STRUCTURAL PROTEIN 1.8-LIKE"/>
    <property type="match status" value="1"/>
</dbReference>
<evidence type="ECO:0000313" key="4">
    <source>
        <dbReference type="EMBL" id="KAL0285148.1"/>
    </source>
</evidence>
<feature type="compositionally biased region" description="Basic and acidic residues" evidence="1">
    <location>
        <begin position="337"/>
        <end position="347"/>
    </location>
</feature>
<dbReference type="InterPro" id="IPR040256">
    <property type="entry name" value="At4g02000-like"/>
</dbReference>
<dbReference type="Pfam" id="PF14111">
    <property type="entry name" value="DUF4283"/>
    <property type="match status" value="1"/>
</dbReference>
<accession>A0AAW2ITL5</accession>
<reference evidence="4" key="2">
    <citation type="journal article" date="2024" name="Plant">
        <title>Genomic evolution and insights into agronomic trait innovations of Sesamum species.</title>
        <authorList>
            <person name="Miao H."/>
            <person name="Wang L."/>
            <person name="Qu L."/>
            <person name="Liu H."/>
            <person name="Sun Y."/>
            <person name="Le M."/>
            <person name="Wang Q."/>
            <person name="Wei S."/>
            <person name="Zheng Y."/>
            <person name="Lin W."/>
            <person name="Duan Y."/>
            <person name="Cao H."/>
            <person name="Xiong S."/>
            <person name="Wang X."/>
            <person name="Wei L."/>
            <person name="Li C."/>
            <person name="Ma Q."/>
            <person name="Ju M."/>
            <person name="Zhao R."/>
            <person name="Li G."/>
            <person name="Mu C."/>
            <person name="Tian Q."/>
            <person name="Mei H."/>
            <person name="Zhang T."/>
            <person name="Gao T."/>
            <person name="Zhang H."/>
        </authorList>
    </citation>
    <scope>NUCLEOTIDE SEQUENCE</scope>
    <source>
        <strain evidence="4">G02</strain>
    </source>
</reference>
<dbReference type="PANTHER" id="PTHR31286:SF180">
    <property type="entry name" value="OS10G0362600 PROTEIN"/>
    <property type="match status" value="1"/>
</dbReference>
<name>A0AAW2ITL5_SESRA</name>
<feature type="domain" description="Zinc knuckle" evidence="3">
    <location>
        <begin position="218"/>
        <end position="255"/>
    </location>
</feature>
<dbReference type="EMBL" id="JACGWJ010001072">
    <property type="protein sequence ID" value="KAL0285148.1"/>
    <property type="molecule type" value="Genomic_DNA"/>
</dbReference>
<evidence type="ECO:0000256" key="1">
    <source>
        <dbReference type="SAM" id="MobiDB-lite"/>
    </source>
</evidence>